<dbReference type="GeneID" id="111309871"/>
<proteinExistence type="predicted"/>
<dbReference type="PANTHER" id="PTHR26374">
    <property type="entry name" value="ZINC FINGER PROTEIN ZAT5"/>
    <property type="match status" value="1"/>
</dbReference>
<evidence type="ECO:0000259" key="11">
    <source>
        <dbReference type="PROSITE" id="PS50157"/>
    </source>
</evidence>
<keyword evidence="4 9" id="KW-0863">Zinc-finger</keyword>
<dbReference type="AlphaFoldDB" id="A0A6P6AIH8"/>
<feature type="region of interest" description="Disordered" evidence="10">
    <location>
        <begin position="282"/>
        <end position="313"/>
    </location>
</feature>
<dbReference type="Gene3D" id="3.30.160.60">
    <property type="entry name" value="Classic Zinc Finger"/>
    <property type="match status" value="1"/>
</dbReference>
<evidence type="ECO:0000256" key="7">
    <source>
        <dbReference type="ARBA" id="ARBA00023163"/>
    </source>
</evidence>
<evidence type="ECO:0000313" key="13">
    <source>
        <dbReference type="RefSeq" id="XP_022764601.1"/>
    </source>
</evidence>
<dbReference type="InterPro" id="IPR013087">
    <property type="entry name" value="Znf_C2H2_type"/>
</dbReference>
<evidence type="ECO:0000256" key="1">
    <source>
        <dbReference type="ARBA" id="ARBA00004123"/>
    </source>
</evidence>
<dbReference type="Pfam" id="PF13912">
    <property type="entry name" value="zf-C2H2_6"/>
    <property type="match status" value="2"/>
</dbReference>
<evidence type="ECO:0000256" key="9">
    <source>
        <dbReference type="PROSITE-ProRule" id="PRU00042"/>
    </source>
</evidence>
<dbReference type="SMART" id="SM00355">
    <property type="entry name" value="ZnF_C2H2"/>
    <property type="match status" value="2"/>
</dbReference>
<keyword evidence="5" id="KW-0862">Zinc</keyword>
<dbReference type="Proteomes" id="UP000515121">
    <property type="component" value="Unplaced"/>
</dbReference>
<evidence type="ECO:0000256" key="10">
    <source>
        <dbReference type="SAM" id="MobiDB-lite"/>
    </source>
</evidence>
<keyword evidence="8" id="KW-0539">Nucleus</keyword>
<evidence type="ECO:0000256" key="4">
    <source>
        <dbReference type="ARBA" id="ARBA00022771"/>
    </source>
</evidence>
<keyword evidence="3" id="KW-0677">Repeat</keyword>
<dbReference type="PROSITE" id="PS50157">
    <property type="entry name" value="ZINC_FINGER_C2H2_2"/>
    <property type="match status" value="2"/>
</dbReference>
<accession>A0A6P6AIH8</accession>
<gene>
    <name evidence="13" type="primary">LOC111309871</name>
</gene>
<reference evidence="13" key="1">
    <citation type="submission" date="2025-08" db="UniProtKB">
        <authorList>
            <consortium name="RefSeq"/>
        </authorList>
    </citation>
    <scope>IDENTIFICATION</scope>
    <source>
        <tissue evidence="13">Fruit stalk</tissue>
    </source>
</reference>
<evidence type="ECO:0000256" key="8">
    <source>
        <dbReference type="ARBA" id="ARBA00023242"/>
    </source>
</evidence>
<feature type="compositionally biased region" description="Low complexity" evidence="10">
    <location>
        <begin position="302"/>
        <end position="311"/>
    </location>
</feature>
<feature type="domain" description="C2H2-type" evidence="11">
    <location>
        <begin position="131"/>
        <end position="158"/>
    </location>
</feature>
<dbReference type="OrthoDB" id="6077919at2759"/>
<organism evidence="12 13">
    <name type="scientific">Durio zibethinus</name>
    <name type="common">Durian</name>
    <dbReference type="NCBI Taxonomy" id="66656"/>
    <lineage>
        <taxon>Eukaryota</taxon>
        <taxon>Viridiplantae</taxon>
        <taxon>Streptophyta</taxon>
        <taxon>Embryophyta</taxon>
        <taxon>Tracheophyta</taxon>
        <taxon>Spermatophyta</taxon>
        <taxon>Magnoliopsida</taxon>
        <taxon>eudicotyledons</taxon>
        <taxon>Gunneridae</taxon>
        <taxon>Pentapetalae</taxon>
        <taxon>rosids</taxon>
        <taxon>malvids</taxon>
        <taxon>Malvales</taxon>
        <taxon>Malvaceae</taxon>
        <taxon>Helicteroideae</taxon>
        <taxon>Durio</taxon>
    </lineage>
</organism>
<comment type="subcellular location">
    <subcellularLocation>
        <location evidence="1">Nucleus</location>
    </subcellularLocation>
</comment>
<evidence type="ECO:0000313" key="12">
    <source>
        <dbReference type="Proteomes" id="UP000515121"/>
    </source>
</evidence>
<feature type="domain" description="C2H2-type" evidence="11">
    <location>
        <begin position="221"/>
        <end position="245"/>
    </location>
</feature>
<name>A0A6P6AIH8_DURZI</name>
<dbReference type="RefSeq" id="XP_022764601.1">
    <property type="nucleotide sequence ID" value="XM_022908866.1"/>
</dbReference>
<dbReference type="GO" id="GO:0005634">
    <property type="term" value="C:nucleus"/>
    <property type="evidence" value="ECO:0007669"/>
    <property type="project" value="UniProtKB-SubCell"/>
</dbReference>
<evidence type="ECO:0000256" key="6">
    <source>
        <dbReference type="ARBA" id="ARBA00023015"/>
    </source>
</evidence>
<dbReference type="PROSITE" id="PS00028">
    <property type="entry name" value="ZINC_FINGER_C2H2_1"/>
    <property type="match status" value="2"/>
</dbReference>
<evidence type="ECO:0000256" key="2">
    <source>
        <dbReference type="ARBA" id="ARBA00022723"/>
    </source>
</evidence>
<dbReference type="KEGG" id="dzi:111309871"/>
<keyword evidence="2" id="KW-0479">Metal-binding</keyword>
<dbReference type="GO" id="GO:0008270">
    <property type="term" value="F:zinc ion binding"/>
    <property type="evidence" value="ECO:0007669"/>
    <property type="project" value="UniProtKB-KW"/>
</dbReference>
<feature type="region of interest" description="Disordered" evidence="10">
    <location>
        <begin position="1"/>
        <end position="45"/>
    </location>
</feature>
<keyword evidence="7" id="KW-0804">Transcription</keyword>
<dbReference type="InterPro" id="IPR036236">
    <property type="entry name" value="Znf_C2H2_sf"/>
</dbReference>
<dbReference type="PANTHER" id="PTHR26374:SF378">
    <property type="entry name" value="C2H2-TYPE ZINC FINGER FAMILY PROTEIN"/>
    <property type="match status" value="1"/>
</dbReference>
<sequence length="326" mass="35786">MEAPEEVAMGSKDHSNIVKGKRTKRLRPQSPIPFAITSNNSIHNGDGGEFDGIPNVEDMNHTQYLSTSSSFSSEYHSTEEEEDMANCLILLAQGQSRESAKLQPDDHHKFTSRRFMEAASNGTGKAGYYVYECKTCNRTFPSFQALGGHRASHKKPKAASAAAMVEEKIRQFTAAAAAAASDEEEGKFIKTNNISSLSLELSNHNNNNRGLYGNNNKAKVHECSVCGAEFTSGQALGGHMRRHRGPIGTTANTALSLTVPMATESQEPQKPRNVLSLDLDLNLPAPEDDHHHQESKLPLAPKQQQQQQKQQSRLVFTAPTLVDCHY</sequence>
<keyword evidence="6" id="KW-0805">Transcription regulation</keyword>
<evidence type="ECO:0000256" key="5">
    <source>
        <dbReference type="ARBA" id="ARBA00022833"/>
    </source>
</evidence>
<protein>
    <submittedName>
        <fullName evidence="13">Zinc finger protein ZAT5-like</fullName>
    </submittedName>
</protein>
<keyword evidence="12" id="KW-1185">Reference proteome</keyword>
<dbReference type="SUPFAM" id="SSF57667">
    <property type="entry name" value="beta-beta-alpha zinc fingers"/>
    <property type="match status" value="1"/>
</dbReference>
<evidence type="ECO:0000256" key="3">
    <source>
        <dbReference type="ARBA" id="ARBA00022737"/>
    </source>
</evidence>